<name>A0A1G2R7R5_9BACT</name>
<feature type="compositionally biased region" description="Basic residues" evidence="1">
    <location>
        <begin position="23"/>
        <end position="35"/>
    </location>
</feature>
<evidence type="ECO:0000313" key="3">
    <source>
        <dbReference type="Proteomes" id="UP000179258"/>
    </source>
</evidence>
<sequence>MGGWDKGNTPWRRISQSEIRKIAAAKKKRRKRGRAKIPSPPQPPSFLPARAFSLAREARHQFCSK</sequence>
<organism evidence="2 3">
    <name type="scientific">Candidatus Wildermuthbacteria bacterium RIFCSPHIGHO2_02_FULL_47_17</name>
    <dbReference type="NCBI Taxonomy" id="1802452"/>
    <lineage>
        <taxon>Bacteria</taxon>
        <taxon>Candidatus Wildermuthiibacteriota</taxon>
    </lineage>
</organism>
<gene>
    <name evidence="2" type="ORF">A3D59_04095</name>
</gene>
<protein>
    <submittedName>
        <fullName evidence="2">Uncharacterized protein</fullName>
    </submittedName>
</protein>
<dbReference type="EMBL" id="MHTX01000019">
    <property type="protein sequence ID" value="OHA68312.1"/>
    <property type="molecule type" value="Genomic_DNA"/>
</dbReference>
<accession>A0A1G2R7R5</accession>
<feature type="region of interest" description="Disordered" evidence="1">
    <location>
        <begin position="23"/>
        <end position="47"/>
    </location>
</feature>
<reference evidence="2 3" key="1">
    <citation type="journal article" date="2016" name="Nat. Commun.">
        <title>Thousands of microbial genomes shed light on interconnected biogeochemical processes in an aquifer system.</title>
        <authorList>
            <person name="Anantharaman K."/>
            <person name="Brown C.T."/>
            <person name="Hug L.A."/>
            <person name="Sharon I."/>
            <person name="Castelle C.J."/>
            <person name="Probst A.J."/>
            <person name="Thomas B.C."/>
            <person name="Singh A."/>
            <person name="Wilkins M.J."/>
            <person name="Karaoz U."/>
            <person name="Brodie E.L."/>
            <person name="Williams K.H."/>
            <person name="Hubbard S.S."/>
            <person name="Banfield J.F."/>
        </authorList>
    </citation>
    <scope>NUCLEOTIDE SEQUENCE [LARGE SCALE GENOMIC DNA]</scope>
</reference>
<evidence type="ECO:0000313" key="2">
    <source>
        <dbReference type="EMBL" id="OHA68312.1"/>
    </source>
</evidence>
<evidence type="ECO:0000256" key="1">
    <source>
        <dbReference type="SAM" id="MobiDB-lite"/>
    </source>
</evidence>
<comment type="caution">
    <text evidence="2">The sequence shown here is derived from an EMBL/GenBank/DDBJ whole genome shotgun (WGS) entry which is preliminary data.</text>
</comment>
<dbReference type="AlphaFoldDB" id="A0A1G2R7R5"/>
<proteinExistence type="predicted"/>
<dbReference type="Proteomes" id="UP000179258">
    <property type="component" value="Unassembled WGS sequence"/>
</dbReference>